<reference evidence="2" key="1">
    <citation type="submission" date="2020-05" db="EMBL/GenBank/DDBJ databases">
        <authorList>
            <person name="Chiriac C."/>
            <person name="Salcher M."/>
            <person name="Ghai R."/>
            <person name="Kavagutti S V."/>
        </authorList>
    </citation>
    <scope>NUCLEOTIDE SEQUENCE</scope>
</reference>
<dbReference type="SUPFAM" id="SSF52980">
    <property type="entry name" value="Restriction endonuclease-like"/>
    <property type="match status" value="1"/>
</dbReference>
<sequence>MFNHVQLDREVPKLQQLNENGTRYYVTPDGNKYPSITTVLAAYNISYIMEWRKRVGEEQANKISRQASGRGTRIHTLCEKYIDNEELDFKKPFDREMFNSFKPTLHRINNVYAQELRMYSDHLRIAGTVDCVAEFDGVLSVIDFKTAKKAKNKEDIENYFMQCSAYAIMFEEQFGIPVAQTVVAIAVDDDDPQVFIERRNTHVKRLLYFRDLYERKSGLVVASSV</sequence>
<dbReference type="PANTHER" id="PTHR31340:SF3">
    <property type="entry name" value="MITOCHONDRIAL GENOME MAINTENANCE EXONUCLEASE 1"/>
    <property type="match status" value="1"/>
</dbReference>
<feature type="domain" description="PD-(D/E)XK endonuclease-like" evidence="1">
    <location>
        <begin position="111"/>
        <end position="176"/>
    </location>
</feature>
<dbReference type="PANTHER" id="PTHR31340">
    <property type="entry name" value="MITOCHONDRIAL GENOME MAINTENANCE EXONUCLEASE 1"/>
    <property type="match status" value="1"/>
</dbReference>
<dbReference type="Gene3D" id="3.90.320.10">
    <property type="match status" value="1"/>
</dbReference>
<dbReference type="InterPro" id="IPR011335">
    <property type="entry name" value="Restrct_endonuc-II-like"/>
</dbReference>
<evidence type="ECO:0000313" key="2">
    <source>
        <dbReference type="EMBL" id="CAB5221835.1"/>
    </source>
</evidence>
<evidence type="ECO:0000259" key="1">
    <source>
        <dbReference type="Pfam" id="PF12705"/>
    </source>
</evidence>
<dbReference type="Pfam" id="PF12705">
    <property type="entry name" value="PDDEXK_1"/>
    <property type="match status" value="1"/>
</dbReference>
<name>A0A6J7WY77_9CAUD</name>
<dbReference type="InterPro" id="IPR038726">
    <property type="entry name" value="PDDEXK_AddAB-type"/>
</dbReference>
<dbReference type="InterPro" id="IPR011604">
    <property type="entry name" value="PDDEXK-like_dom_sf"/>
</dbReference>
<protein>
    <submittedName>
        <fullName evidence="2">PD-(D/E)XK nuclease superfamily</fullName>
    </submittedName>
</protein>
<dbReference type="EMBL" id="LR798294">
    <property type="protein sequence ID" value="CAB5221835.1"/>
    <property type="molecule type" value="Genomic_DNA"/>
</dbReference>
<proteinExistence type="predicted"/>
<accession>A0A6J7WY77</accession>
<gene>
    <name evidence="2" type="ORF">UFOVP242_98</name>
</gene>
<organism evidence="2">
    <name type="scientific">uncultured Caudovirales phage</name>
    <dbReference type="NCBI Taxonomy" id="2100421"/>
    <lineage>
        <taxon>Viruses</taxon>
        <taxon>Duplodnaviria</taxon>
        <taxon>Heunggongvirae</taxon>
        <taxon>Uroviricota</taxon>
        <taxon>Caudoviricetes</taxon>
        <taxon>Peduoviridae</taxon>
        <taxon>Maltschvirus</taxon>
        <taxon>Maltschvirus maltsch</taxon>
    </lineage>
</organism>